<gene>
    <name evidence="1" type="ORF">PV09_00557</name>
</gene>
<sequence length="137" mass="15511">MYKGNVTLVHASWGAEQSLLPSQKPSKHDPASSPKITMTTHDQVAFLTYAHCTYARSSSPVSRRAKWLMTRYVHSYQRCNNSCAFKFKKKARDSLYERPPMPGATSSNLLLYMVSELTDAHNSNAKYEAHDRPPALF</sequence>
<reference evidence="1 2" key="1">
    <citation type="submission" date="2015-01" db="EMBL/GenBank/DDBJ databases">
        <title>The Genome Sequence of Ochroconis gallopava CBS43764.</title>
        <authorList>
            <consortium name="The Broad Institute Genomics Platform"/>
            <person name="Cuomo C."/>
            <person name="de Hoog S."/>
            <person name="Gorbushina A."/>
            <person name="Stielow B."/>
            <person name="Teixiera M."/>
            <person name="Abouelleil A."/>
            <person name="Chapman S.B."/>
            <person name="Priest M."/>
            <person name="Young S.K."/>
            <person name="Wortman J."/>
            <person name="Nusbaum C."/>
            <person name="Birren B."/>
        </authorList>
    </citation>
    <scope>NUCLEOTIDE SEQUENCE [LARGE SCALE GENOMIC DNA]</scope>
    <source>
        <strain evidence="1 2">CBS 43764</strain>
    </source>
</reference>
<dbReference type="RefSeq" id="XP_016218465.1">
    <property type="nucleotide sequence ID" value="XM_016353312.1"/>
</dbReference>
<dbReference type="EMBL" id="KN847530">
    <property type="protein sequence ID" value="KIW08596.1"/>
    <property type="molecule type" value="Genomic_DNA"/>
</dbReference>
<evidence type="ECO:0000313" key="1">
    <source>
        <dbReference type="EMBL" id="KIW08596.1"/>
    </source>
</evidence>
<dbReference type="HOGENOM" id="CLU_1866689_0_0_1"/>
<dbReference type="VEuPathDB" id="FungiDB:PV09_00557"/>
<dbReference type="AlphaFoldDB" id="A0A0D1Y0L1"/>
<dbReference type="Proteomes" id="UP000053259">
    <property type="component" value="Unassembled WGS sequence"/>
</dbReference>
<protein>
    <submittedName>
        <fullName evidence="1">Uncharacterized protein</fullName>
    </submittedName>
</protein>
<keyword evidence="2" id="KW-1185">Reference proteome</keyword>
<dbReference type="GeneID" id="27308530"/>
<dbReference type="InParanoid" id="A0A0D1Y0L1"/>
<name>A0A0D1Y0L1_9PEZI</name>
<evidence type="ECO:0000313" key="2">
    <source>
        <dbReference type="Proteomes" id="UP000053259"/>
    </source>
</evidence>
<accession>A0A0D1Y0L1</accession>
<proteinExistence type="predicted"/>
<organism evidence="1 2">
    <name type="scientific">Verruconis gallopava</name>
    <dbReference type="NCBI Taxonomy" id="253628"/>
    <lineage>
        <taxon>Eukaryota</taxon>
        <taxon>Fungi</taxon>
        <taxon>Dikarya</taxon>
        <taxon>Ascomycota</taxon>
        <taxon>Pezizomycotina</taxon>
        <taxon>Dothideomycetes</taxon>
        <taxon>Pleosporomycetidae</taxon>
        <taxon>Venturiales</taxon>
        <taxon>Sympoventuriaceae</taxon>
        <taxon>Verruconis</taxon>
    </lineage>
</organism>